<evidence type="ECO:0000313" key="3">
    <source>
        <dbReference type="Proteomes" id="UP000257045"/>
    </source>
</evidence>
<dbReference type="PROSITE" id="PS50206">
    <property type="entry name" value="RHODANESE_3"/>
    <property type="match status" value="1"/>
</dbReference>
<dbReference type="OrthoDB" id="5422549at2"/>
<feature type="domain" description="Rhodanese" evidence="1">
    <location>
        <begin position="28"/>
        <end position="116"/>
    </location>
</feature>
<dbReference type="SMART" id="SM00450">
    <property type="entry name" value="RHOD"/>
    <property type="match status" value="1"/>
</dbReference>
<gene>
    <name evidence="2" type="ORF">CQA58_00465</name>
</gene>
<evidence type="ECO:0000313" key="2">
    <source>
        <dbReference type="EMBL" id="RDU72112.1"/>
    </source>
</evidence>
<reference evidence="2 3" key="1">
    <citation type="submission" date="2018-04" db="EMBL/GenBank/DDBJ databases">
        <title>Novel Campyloabacter and Helicobacter Species and Strains.</title>
        <authorList>
            <person name="Mannion A.J."/>
            <person name="Shen Z."/>
            <person name="Fox J.G."/>
        </authorList>
    </citation>
    <scope>NUCLEOTIDE SEQUENCE [LARGE SCALE GENOMIC DNA]</scope>
    <source>
        <strain evidence="2 3">MIT 04-9366</strain>
    </source>
</reference>
<name>A0A3D8J3K4_9HELI</name>
<proteinExistence type="predicted"/>
<protein>
    <submittedName>
        <fullName evidence="2">Rhodanese-like domain-containing protein</fullName>
    </submittedName>
</protein>
<organism evidence="2 3">
    <name type="scientific">Helicobacter brantae</name>
    <dbReference type="NCBI Taxonomy" id="375927"/>
    <lineage>
        <taxon>Bacteria</taxon>
        <taxon>Pseudomonadati</taxon>
        <taxon>Campylobacterota</taxon>
        <taxon>Epsilonproteobacteria</taxon>
        <taxon>Campylobacterales</taxon>
        <taxon>Helicobacteraceae</taxon>
        <taxon>Helicobacter</taxon>
    </lineage>
</organism>
<dbReference type="Gene3D" id="3.40.250.10">
    <property type="entry name" value="Rhodanese-like domain"/>
    <property type="match status" value="1"/>
</dbReference>
<dbReference type="SUPFAM" id="SSF52821">
    <property type="entry name" value="Rhodanese/Cell cycle control phosphatase"/>
    <property type="match status" value="1"/>
</dbReference>
<dbReference type="InterPro" id="IPR001763">
    <property type="entry name" value="Rhodanese-like_dom"/>
</dbReference>
<sequence length="122" mass="14128">MGKDMLKKILKQQNHPSLATKVGLENLKLEDFIIVDVRTPQLYFTTPHITNSCNIHDIEELVEFCTQNSKEKILLVCNGGLESARYGTLLVEKGMSNIFYLDEYLQIIEDYFPLTYPQKEEK</sequence>
<comment type="caution">
    <text evidence="2">The sequence shown here is derived from an EMBL/GenBank/DDBJ whole genome shotgun (WGS) entry which is preliminary data.</text>
</comment>
<accession>A0A3D8J3K4</accession>
<dbReference type="Pfam" id="PF00581">
    <property type="entry name" value="Rhodanese"/>
    <property type="match status" value="1"/>
</dbReference>
<evidence type="ECO:0000259" key="1">
    <source>
        <dbReference type="PROSITE" id="PS50206"/>
    </source>
</evidence>
<dbReference type="CDD" id="cd00158">
    <property type="entry name" value="RHOD"/>
    <property type="match status" value="1"/>
</dbReference>
<keyword evidence="3" id="KW-1185">Reference proteome</keyword>
<dbReference type="Proteomes" id="UP000257045">
    <property type="component" value="Unassembled WGS sequence"/>
</dbReference>
<dbReference type="AlphaFoldDB" id="A0A3D8J3K4"/>
<dbReference type="InterPro" id="IPR036873">
    <property type="entry name" value="Rhodanese-like_dom_sf"/>
</dbReference>
<dbReference type="EMBL" id="NXLV01000001">
    <property type="protein sequence ID" value="RDU72112.1"/>
    <property type="molecule type" value="Genomic_DNA"/>
</dbReference>